<dbReference type="Proteomes" id="UP001211065">
    <property type="component" value="Unassembled WGS sequence"/>
</dbReference>
<evidence type="ECO:0000313" key="7">
    <source>
        <dbReference type="Proteomes" id="UP001211065"/>
    </source>
</evidence>
<evidence type="ECO:0000256" key="1">
    <source>
        <dbReference type="ARBA" id="ARBA00004370"/>
    </source>
</evidence>
<comment type="caution">
    <text evidence="6">The sequence shown here is derived from an EMBL/GenBank/DDBJ whole genome shotgun (WGS) entry which is preliminary data.</text>
</comment>
<evidence type="ECO:0000259" key="5">
    <source>
        <dbReference type="Pfam" id="PF09258"/>
    </source>
</evidence>
<organism evidence="6 7">
    <name type="scientific">Clydaea vesicula</name>
    <dbReference type="NCBI Taxonomy" id="447962"/>
    <lineage>
        <taxon>Eukaryota</taxon>
        <taxon>Fungi</taxon>
        <taxon>Fungi incertae sedis</taxon>
        <taxon>Chytridiomycota</taxon>
        <taxon>Chytridiomycota incertae sedis</taxon>
        <taxon>Chytridiomycetes</taxon>
        <taxon>Lobulomycetales</taxon>
        <taxon>Lobulomycetaceae</taxon>
        <taxon>Clydaea</taxon>
    </lineage>
</organism>
<dbReference type="Pfam" id="PF09258">
    <property type="entry name" value="Glyco_transf_64"/>
    <property type="match status" value="1"/>
</dbReference>
<dbReference type="Gene3D" id="3.90.550.10">
    <property type="entry name" value="Spore Coat Polysaccharide Biosynthesis Protein SpsA, Chain A"/>
    <property type="match status" value="1"/>
</dbReference>
<dbReference type="GO" id="GO:0016757">
    <property type="term" value="F:glycosyltransferase activity"/>
    <property type="evidence" value="ECO:0007669"/>
    <property type="project" value="InterPro"/>
</dbReference>
<proteinExistence type="predicted"/>
<comment type="subcellular location">
    <subcellularLocation>
        <location evidence="1">Membrane</location>
    </subcellularLocation>
</comment>
<dbReference type="PANTHER" id="PTHR48261:SF2">
    <property type="entry name" value="ACETYLGLUCOSAMINYLTRANSFERASE"/>
    <property type="match status" value="1"/>
</dbReference>
<dbReference type="InterPro" id="IPR004263">
    <property type="entry name" value="Exostosin"/>
</dbReference>
<accession>A0AAD5TT19</accession>
<keyword evidence="4" id="KW-1015">Disulfide bond</keyword>
<keyword evidence="3" id="KW-0472">Membrane</keyword>
<sequence length="270" mass="31526">EEKSDFTIYEDEFSILVPSYSKRKDTLKKFLDYYATKSTLELLPQLKKIFVIWIDEVNSQQPLDMIKEKSYSIPIEFVSVPEKSLNYRYRAPASLSTDAVMTIDDDVRIPLRSLEFLFQVYKNFPDRLVGLVNRPLLKYVTSSEPNKIKYYYEWSHKSEYYSLVLTGASFLHRNWLEKYWSDDSKLVKSRELVNKNFNGEDLSMNFMVSHFNGLKGPIHVETPEPWKMDGSVKTAISAAGDHAKKRTEMLSSLSEVYGYILQINWIASLF</sequence>
<evidence type="ECO:0000313" key="6">
    <source>
        <dbReference type="EMBL" id="KAJ3200206.1"/>
    </source>
</evidence>
<evidence type="ECO:0000256" key="2">
    <source>
        <dbReference type="ARBA" id="ARBA00022679"/>
    </source>
</evidence>
<keyword evidence="7" id="KW-1185">Reference proteome</keyword>
<evidence type="ECO:0000256" key="3">
    <source>
        <dbReference type="ARBA" id="ARBA00023136"/>
    </source>
</evidence>
<dbReference type="GO" id="GO:0016020">
    <property type="term" value="C:membrane"/>
    <property type="evidence" value="ECO:0007669"/>
    <property type="project" value="UniProtKB-SubCell"/>
</dbReference>
<feature type="non-terminal residue" evidence="6">
    <location>
        <position position="1"/>
    </location>
</feature>
<feature type="non-terminal residue" evidence="6">
    <location>
        <position position="270"/>
    </location>
</feature>
<dbReference type="SUPFAM" id="SSF53448">
    <property type="entry name" value="Nucleotide-diphospho-sugar transferases"/>
    <property type="match status" value="1"/>
</dbReference>
<reference evidence="6" key="1">
    <citation type="submission" date="2020-05" db="EMBL/GenBank/DDBJ databases">
        <title>Phylogenomic resolution of chytrid fungi.</title>
        <authorList>
            <person name="Stajich J.E."/>
            <person name="Amses K."/>
            <person name="Simmons R."/>
            <person name="Seto K."/>
            <person name="Myers J."/>
            <person name="Bonds A."/>
            <person name="Quandt C.A."/>
            <person name="Barry K."/>
            <person name="Liu P."/>
            <person name="Grigoriev I."/>
            <person name="Longcore J.E."/>
            <person name="James T.Y."/>
        </authorList>
    </citation>
    <scope>NUCLEOTIDE SEQUENCE</scope>
    <source>
        <strain evidence="6">JEL0476</strain>
    </source>
</reference>
<dbReference type="InterPro" id="IPR029044">
    <property type="entry name" value="Nucleotide-diphossugar_trans"/>
</dbReference>
<dbReference type="InterPro" id="IPR015338">
    <property type="entry name" value="GT64_dom"/>
</dbReference>
<evidence type="ECO:0000256" key="4">
    <source>
        <dbReference type="ARBA" id="ARBA00023157"/>
    </source>
</evidence>
<name>A0AAD5TT19_9FUNG</name>
<gene>
    <name evidence="6" type="ORF">HK099_002780</name>
</gene>
<dbReference type="AlphaFoldDB" id="A0AAD5TT19"/>
<keyword evidence="2" id="KW-0808">Transferase</keyword>
<protein>
    <recommendedName>
        <fullName evidence="5">Glycosyl transferase 64 domain-containing protein</fullName>
    </recommendedName>
</protein>
<dbReference type="EMBL" id="JADGJW010001950">
    <property type="protein sequence ID" value="KAJ3200206.1"/>
    <property type="molecule type" value="Genomic_DNA"/>
</dbReference>
<feature type="domain" description="Glycosyl transferase 64" evidence="5">
    <location>
        <begin position="13"/>
        <end position="259"/>
    </location>
</feature>
<dbReference type="PANTHER" id="PTHR48261">
    <property type="entry name" value="ACETYLGLUCOSAMINYLTRANSFERASE"/>
    <property type="match status" value="1"/>
</dbReference>